<dbReference type="Pfam" id="PF14832">
    <property type="entry name" value="Tautomerase_3"/>
    <property type="match status" value="1"/>
</dbReference>
<dbReference type="InterPro" id="IPR028116">
    <property type="entry name" value="Cis-CaaD-like"/>
</dbReference>
<sequence>MPLYDVQHICPLTAQQQDDLAEAITVIHSQKFTTPRMFVNVKFTDNTLPNAPTTYVAGKRRAGNHIFANVRVGPSRTQKDWNNLTNEIVEAWNRVVPMPVDKRNGHSAGKGVDYELRACILLGGMIGGYEAGFLIPKAGEDVQWMKDNWEEFQMKAQSGDELFAEMVEEIQTRGLLEGAGKSGKEKLEEALGWGDSA</sequence>
<dbReference type="Gene3D" id="3.30.429.10">
    <property type="entry name" value="Macrophage Migration Inhibitory Factor"/>
    <property type="match status" value="1"/>
</dbReference>
<feature type="domain" description="Tautomerase cis-CaaD-like" evidence="1">
    <location>
        <begin position="1"/>
        <end position="115"/>
    </location>
</feature>
<dbReference type="InterPro" id="IPR014347">
    <property type="entry name" value="Tautomerase/MIF_sf"/>
</dbReference>
<dbReference type="AlphaFoldDB" id="A0AAI8Z0L8"/>
<protein>
    <recommendedName>
        <fullName evidence="1">Tautomerase cis-CaaD-like domain-containing protein</fullName>
    </recommendedName>
</protein>
<organism evidence="2 3">
    <name type="scientific">Lecanosticta acicola</name>
    <dbReference type="NCBI Taxonomy" id="111012"/>
    <lineage>
        <taxon>Eukaryota</taxon>
        <taxon>Fungi</taxon>
        <taxon>Dikarya</taxon>
        <taxon>Ascomycota</taxon>
        <taxon>Pezizomycotina</taxon>
        <taxon>Dothideomycetes</taxon>
        <taxon>Dothideomycetidae</taxon>
        <taxon>Mycosphaerellales</taxon>
        <taxon>Mycosphaerellaceae</taxon>
        <taxon>Lecanosticta</taxon>
    </lineage>
</organism>
<evidence type="ECO:0000259" key="1">
    <source>
        <dbReference type="Pfam" id="PF14832"/>
    </source>
</evidence>
<proteinExistence type="predicted"/>
<dbReference type="Proteomes" id="UP001296104">
    <property type="component" value="Unassembled WGS sequence"/>
</dbReference>
<reference evidence="2" key="1">
    <citation type="submission" date="2023-11" db="EMBL/GenBank/DDBJ databases">
        <authorList>
            <person name="Alioto T."/>
            <person name="Alioto T."/>
            <person name="Gomez Garrido J."/>
        </authorList>
    </citation>
    <scope>NUCLEOTIDE SEQUENCE</scope>
</reference>
<dbReference type="EMBL" id="CAVMBE010000036">
    <property type="protein sequence ID" value="CAK4030420.1"/>
    <property type="molecule type" value="Genomic_DNA"/>
</dbReference>
<gene>
    <name evidence="2" type="ORF">LECACI_7A005578</name>
</gene>
<keyword evidence="3" id="KW-1185">Reference proteome</keyword>
<name>A0AAI8Z0L8_9PEZI</name>
<evidence type="ECO:0000313" key="2">
    <source>
        <dbReference type="EMBL" id="CAK4030420.1"/>
    </source>
</evidence>
<evidence type="ECO:0000313" key="3">
    <source>
        <dbReference type="Proteomes" id="UP001296104"/>
    </source>
</evidence>
<comment type="caution">
    <text evidence="2">The sequence shown here is derived from an EMBL/GenBank/DDBJ whole genome shotgun (WGS) entry which is preliminary data.</text>
</comment>
<accession>A0AAI8Z0L8</accession>